<dbReference type="AlphaFoldDB" id="A0AA38P0L4"/>
<protein>
    <submittedName>
        <fullName evidence="1">Uncharacterized protein</fullName>
    </submittedName>
</protein>
<organism evidence="1 2">
    <name type="scientific">Lentinula raphanica</name>
    <dbReference type="NCBI Taxonomy" id="153919"/>
    <lineage>
        <taxon>Eukaryota</taxon>
        <taxon>Fungi</taxon>
        <taxon>Dikarya</taxon>
        <taxon>Basidiomycota</taxon>
        <taxon>Agaricomycotina</taxon>
        <taxon>Agaricomycetes</taxon>
        <taxon>Agaricomycetidae</taxon>
        <taxon>Agaricales</taxon>
        <taxon>Marasmiineae</taxon>
        <taxon>Omphalotaceae</taxon>
        <taxon>Lentinula</taxon>
    </lineage>
</organism>
<reference evidence="1" key="1">
    <citation type="submission" date="2022-08" db="EMBL/GenBank/DDBJ databases">
        <authorList>
            <consortium name="DOE Joint Genome Institute"/>
            <person name="Min B."/>
            <person name="Riley R."/>
            <person name="Sierra-Patev S."/>
            <person name="Naranjo-Ortiz M."/>
            <person name="Looney B."/>
            <person name="Konkel Z."/>
            <person name="Slot J.C."/>
            <person name="Sakamoto Y."/>
            <person name="Steenwyk J.L."/>
            <person name="Rokas A."/>
            <person name="Carro J."/>
            <person name="Camarero S."/>
            <person name="Ferreira P."/>
            <person name="Molpeceres G."/>
            <person name="Ruiz-Duenas F.J."/>
            <person name="Serrano A."/>
            <person name="Henrissat B."/>
            <person name="Drula E."/>
            <person name="Hughes K.W."/>
            <person name="Mata J.L."/>
            <person name="Ishikawa N.K."/>
            <person name="Vargas-Isla R."/>
            <person name="Ushijima S."/>
            <person name="Smith C.A."/>
            <person name="Ahrendt S."/>
            <person name="Andreopoulos W."/>
            <person name="He G."/>
            <person name="Labutti K."/>
            <person name="Lipzen A."/>
            <person name="Ng V."/>
            <person name="Sandor L."/>
            <person name="Barry K."/>
            <person name="Martinez A.T."/>
            <person name="Xiao Y."/>
            <person name="Gibbons J.G."/>
            <person name="Terashima K."/>
            <person name="Hibbett D.S."/>
            <person name="Grigoriev I.V."/>
        </authorList>
    </citation>
    <scope>NUCLEOTIDE SEQUENCE</scope>
    <source>
        <strain evidence="1">TFB9207</strain>
    </source>
</reference>
<comment type="caution">
    <text evidence="1">The sequence shown here is derived from an EMBL/GenBank/DDBJ whole genome shotgun (WGS) entry which is preliminary data.</text>
</comment>
<dbReference type="EMBL" id="MU806582">
    <property type="protein sequence ID" value="KAJ3834097.1"/>
    <property type="molecule type" value="Genomic_DNA"/>
</dbReference>
<proteinExistence type="predicted"/>
<dbReference type="Proteomes" id="UP001163846">
    <property type="component" value="Unassembled WGS sequence"/>
</dbReference>
<evidence type="ECO:0000313" key="1">
    <source>
        <dbReference type="EMBL" id="KAJ3834097.1"/>
    </source>
</evidence>
<evidence type="ECO:0000313" key="2">
    <source>
        <dbReference type="Proteomes" id="UP001163846"/>
    </source>
</evidence>
<keyword evidence="2" id="KW-1185">Reference proteome</keyword>
<accession>A0AA38P0L4</accession>
<sequence>MPRLALSLVPLKAWVTKATWAEFLPSLKTLTKLFTYQLFEEQELSGRSLPSIMLRAVQQACDRASLVSLTMFEDLTAVVMKKFSKDLSTAAFSDIVYGAERRWPVLALKGWESCSCLYSGYCKNFQPDLPTTEPTYIRLIFSSSRGRAGRRPDPVSHHPL</sequence>
<gene>
    <name evidence="1" type="ORF">F5878DRAFT_374316</name>
</gene>
<name>A0AA38P0L4_9AGAR</name>